<dbReference type="EMBL" id="CAXKWB010018750">
    <property type="protein sequence ID" value="CAL4121181.1"/>
    <property type="molecule type" value="Genomic_DNA"/>
</dbReference>
<feature type="domain" description="C3H1-type" evidence="5">
    <location>
        <begin position="123"/>
        <end position="145"/>
    </location>
</feature>
<evidence type="ECO:0000256" key="1">
    <source>
        <dbReference type="ARBA" id="ARBA00022723"/>
    </source>
</evidence>
<accession>A0AAV2R9E1</accession>
<comment type="caution">
    <text evidence="6">The sequence shown here is derived from an EMBL/GenBank/DDBJ whole genome shotgun (WGS) entry which is preliminary data.</text>
</comment>
<dbReference type="Proteomes" id="UP001497623">
    <property type="component" value="Unassembled WGS sequence"/>
</dbReference>
<dbReference type="AlphaFoldDB" id="A0AAV2R9E1"/>
<dbReference type="InterPro" id="IPR000571">
    <property type="entry name" value="Znf_CCCH"/>
</dbReference>
<dbReference type="SUPFAM" id="SSF90229">
    <property type="entry name" value="CCCH zinc finger"/>
    <property type="match status" value="1"/>
</dbReference>
<evidence type="ECO:0000259" key="5">
    <source>
        <dbReference type="PROSITE" id="PS50103"/>
    </source>
</evidence>
<evidence type="ECO:0000256" key="3">
    <source>
        <dbReference type="ARBA" id="ARBA00022833"/>
    </source>
</evidence>
<feature type="zinc finger region" description="C3H1-type" evidence="4">
    <location>
        <begin position="123"/>
        <end position="145"/>
    </location>
</feature>
<dbReference type="Pfam" id="PF14608">
    <property type="entry name" value="zf-CCCH_2"/>
    <property type="match status" value="1"/>
</dbReference>
<protein>
    <recommendedName>
        <fullName evidence="5">C3H1-type domain-containing protein</fullName>
    </recommendedName>
</protein>
<feature type="domain" description="C3H1-type" evidence="5">
    <location>
        <begin position="95"/>
        <end position="122"/>
    </location>
</feature>
<keyword evidence="1 4" id="KW-0479">Metal-binding</keyword>
<keyword evidence="2 4" id="KW-0863">Zinc-finger</keyword>
<organism evidence="6 7">
    <name type="scientific">Meganyctiphanes norvegica</name>
    <name type="common">Northern krill</name>
    <name type="synonym">Thysanopoda norvegica</name>
    <dbReference type="NCBI Taxonomy" id="48144"/>
    <lineage>
        <taxon>Eukaryota</taxon>
        <taxon>Metazoa</taxon>
        <taxon>Ecdysozoa</taxon>
        <taxon>Arthropoda</taxon>
        <taxon>Crustacea</taxon>
        <taxon>Multicrustacea</taxon>
        <taxon>Malacostraca</taxon>
        <taxon>Eumalacostraca</taxon>
        <taxon>Eucarida</taxon>
        <taxon>Euphausiacea</taxon>
        <taxon>Euphausiidae</taxon>
        <taxon>Meganyctiphanes</taxon>
    </lineage>
</organism>
<evidence type="ECO:0000313" key="6">
    <source>
        <dbReference type="EMBL" id="CAL4121181.1"/>
    </source>
</evidence>
<keyword evidence="3 4" id="KW-0862">Zinc</keyword>
<keyword evidence="7" id="KW-1185">Reference proteome</keyword>
<dbReference type="Gene3D" id="4.10.1000.10">
    <property type="entry name" value="Zinc finger, CCCH-type"/>
    <property type="match status" value="1"/>
</dbReference>
<gene>
    <name evidence="6" type="ORF">MNOR_LOCUS22352</name>
</gene>
<dbReference type="InterPro" id="IPR036855">
    <property type="entry name" value="Znf_CCCH_sf"/>
</dbReference>
<evidence type="ECO:0000256" key="2">
    <source>
        <dbReference type="ARBA" id="ARBA00022771"/>
    </source>
</evidence>
<dbReference type="Pfam" id="PF00642">
    <property type="entry name" value="zf-CCCH"/>
    <property type="match status" value="1"/>
</dbReference>
<name>A0AAV2R9E1_MEGNR</name>
<sequence>MRTTMIKTVTEHKMKEGIDKKDKKEVPIGIAKTEVTTNITKIEIITRISTTETTTKVITENPHKGEKENTKITQDKNQMRAPSQRTETQYNVREQNRGRICKYFLRGECNYGDTCRYKHKIEECVYFKEGRCSFGRDCINIHGTNRQADQNRPIQKEERSDNQNVGFILKQMAEQMADQ</sequence>
<reference evidence="6 7" key="1">
    <citation type="submission" date="2024-05" db="EMBL/GenBank/DDBJ databases">
        <authorList>
            <person name="Wallberg A."/>
        </authorList>
    </citation>
    <scope>NUCLEOTIDE SEQUENCE [LARGE SCALE GENOMIC DNA]</scope>
</reference>
<feature type="zinc finger region" description="C3H1-type" evidence="4">
    <location>
        <begin position="95"/>
        <end position="122"/>
    </location>
</feature>
<proteinExistence type="predicted"/>
<dbReference type="GO" id="GO:0008270">
    <property type="term" value="F:zinc ion binding"/>
    <property type="evidence" value="ECO:0007669"/>
    <property type="project" value="UniProtKB-KW"/>
</dbReference>
<dbReference type="SMART" id="SM00356">
    <property type="entry name" value="ZnF_C3H1"/>
    <property type="match status" value="2"/>
</dbReference>
<dbReference type="PROSITE" id="PS50103">
    <property type="entry name" value="ZF_C3H1"/>
    <property type="match status" value="2"/>
</dbReference>
<evidence type="ECO:0000256" key="4">
    <source>
        <dbReference type="PROSITE-ProRule" id="PRU00723"/>
    </source>
</evidence>
<evidence type="ECO:0000313" key="7">
    <source>
        <dbReference type="Proteomes" id="UP001497623"/>
    </source>
</evidence>
<feature type="non-terminal residue" evidence="6">
    <location>
        <position position="179"/>
    </location>
</feature>